<dbReference type="PANTHER" id="PTHR30560">
    <property type="entry name" value="TRIGGER FACTOR CHAPERONE AND PEPTIDYL-PROLYL CIS/TRANS ISOMERASE"/>
    <property type="match status" value="1"/>
</dbReference>
<dbReference type="InterPro" id="IPR008880">
    <property type="entry name" value="Trigger_fac_C"/>
</dbReference>
<dbReference type="GO" id="GO:0003755">
    <property type="term" value="F:peptidyl-prolyl cis-trans isomerase activity"/>
    <property type="evidence" value="ECO:0007669"/>
    <property type="project" value="UniProtKB-UniRule"/>
</dbReference>
<dbReference type="FunFam" id="3.10.50.40:FF:000001">
    <property type="entry name" value="Trigger factor"/>
    <property type="match status" value="1"/>
</dbReference>
<keyword evidence="7 12" id="KW-0143">Chaperone</keyword>
<dbReference type="Gene3D" id="1.10.3120.10">
    <property type="entry name" value="Trigger factor, C-terminal domain"/>
    <property type="match status" value="1"/>
</dbReference>
<dbReference type="InterPro" id="IPR036611">
    <property type="entry name" value="Trigger_fac_ribosome-bd_sf"/>
</dbReference>
<dbReference type="Pfam" id="PF05697">
    <property type="entry name" value="Trigger_N"/>
    <property type="match status" value="1"/>
</dbReference>
<keyword evidence="6 12" id="KW-0697">Rotamase</keyword>
<dbReference type="InterPro" id="IPR008881">
    <property type="entry name" value="Trigger_fac_ribosome-bd_bac"/>
</dbReference>
<dbReference type="EMBL" id="SLVM01000004">
    <property type="protein sequence ID" value="TCM86598.1"/>
    <property type="molecule type" value="Genomic_DNA"/>
</dbReference>
<dbReference type="Proteomes" id="UP000295277">
    <property type="component" value="Unassembled WGS sequence"/>
</dbReference>
<organism evidence="16 17">
    <name type="scientific">Rhodovulum steppense</name>
    <dbReference type="NCBI Taxonomy" id="540251"/>
    <lineage>
        <taxon>Bacteria</taxon>
        <taxon>Pseudomonadati</taxon>
        <taxon>Pseudomonadota</taxon>
        <taxon>Alphaproteobacteria</taxon>
        <taxon>Rhodobacterales</taxon>
        <taxon>Paracoccaceae</taxon>
        <taxon>Rhodovulum</taxon>
    </lineage>
</organism>
<dbReference type="HAMAP" id="MF_00303">
    <property type="entry name" value="Trigger_factor_Tig"/>
    <property type="match status" value="1"/>
</dbReference>
<evidence type="ECO:0000256" key="10">
    <source>
        <dbReference type="ARBA" id="ARBA00024849"/>
    </source>
</evidence>
<gene>
    <name evidence="12" type="primary">tig</name>
    <name evidence="16" type="ORF">EV216_104155</name>
</gene>
<evidence type="ECO:0000259" key="15">
    <source>
        <dbReference type="PROSITE" id="PS50059"/>
    </source>
</evidence>
<dbReference type="InterPro" id="IPR027304">
    <property type="entry name" value="Trigger_fact/SurA_dom_sf"/>
</dbReference>
<evidence type="ECO:0000256" key="2">
    <source>
        <dbReference type="ARBA" id="ARBA00005464"/>
    </source>
</evidence>
<comment type="caution">
    <text evidence="16">The sequence shown here is derived from an EMBL/GenBank/DDBJ whole genome shotgun (WGS) entry which is preliminary data.</text>
</comment>
<evidence type="ECO:0000256" key="12">
    <source>
        <dbReference type="HAMAP-Rule" id="MF_00303"/>
    </source>
</evidence>
<keyword evidence="9 12" id="KW-0131">Cell cycle</keyword>
<dbReference type="GO" id="GO:0043022">
    <property type="term" value="F:ribosome binding"/>
    <property type="evidence" value="ECO:0007669"/>
    <property type="project" value="TreeGrafter"/>
</dbReference>
<comment type="similarity">
    <text evidence="2 12 14">Belongs to the FKBP-type PPIase family. Tig subfamily.</text>
</comment>
<dbReference type="PANTHER" id="PTHR30560:SF3">
    <property type="entry name" value="TRIGGER FACTOR-LIKE PROTEIN TIG, CHLOROPLASTIC"/>
    <property type="match status" value="1"/>
</dbReference>
<comment type="domain">
    <text evidence="12">Consists of 3 domains; the N-terminus binds the ribosome, the middle domain has PPIase activity, while the C-terminus has intrinsic chaperone activity on its own.</text>
</comment>
<keyword evidence="5 12" id="KW-0132">Cell division</keyword>
<evidence type="ECO:0000256" key="5">
    <source>
        <dbReference type="ARBA" id="ARBA00022618"/>
    </source>
</evidence>
<evidence type="ECO:0000256" key="3">
    <source>
        <dbReference type="ARBA" id="ARBA00013194"/>
    </source>
</evidence>
<dbReference type="Gene3D" id="3.10.50.40">
    <property type="match status" value="1"/>
</dbReference>
<evidence type="ECO:0000313" key="16">
    <source>
        <dbReference type="EMBL" id="TCM86598.1"/>
    </source>
</evidence>
<dbReference type="InterPro" id="IPR001179">
    <property type="entry name" value="PPIase_FKBP_dom"/>
</dbReference>
<dbReference type="EC" id="5.2.1.8" evidence="3 12"/>
<dbReference type="InterPro" id="IPR037041">
    <property type="entry name" value="Trigger_fac_C_sf"/>
</dbReference>
<dbReference type="RefSeq" id="WP_132693798.1">
    <property type="nucleotide sequence ID" value="NZ_SLVM01000004.1"/>
</dbReference>
<dbReference type="OrthoDB" id="9767721at2"/>
<proteinExistence type="inferred from homology"/>
<comment type="function">
    <text evidence="10 12">Involved in protein export. Acts as a chaperone by maintaining the newly synthesized protein in an open conformation. Functions as a peptidyl-prolyl cis-trans isomerase.</text>
</comment>
<protein>
    <recommendedName>
        <fullName evidence="4 12">Trigger factor</fullName>
        <shortName evidence="12">TF</shortName>
        <ecNumber evidence="3 12">5.2.1.8</ecNumber>
    </recommendedName>
    <alternativeName>
        <fullName evidence="11 12">PPIase</fullName>
    </alternativeName>
</protein>
<dbReference type="SUPFAM" id="SSF102735">
    <property type="entry name" value="Trigger factor ribosome-binding domain"/>
    <property type="match status" value="1"/>
</dbReference>
<dbReference type="InterPro" id="IPR046357">
    <property type="entry name" value="PPIase_dom_sf"/>
</dbReference>
<feature type="domain" description="PPIase FKBP-type" evidence="15">
    <location>
        <begin position="165"/>
        <end position="228"/>
    </location>
</feature>
<dbReference type="AlphaFoldDB" id="A0A4R1YZC0"/>
<keyword evidence="12" id="KW-0963">Cytoplasm</keyword>
<evidence type="ECO:0000256" key="13">
    <source>
        <dbReference type="PROSITE-ProRule" id="PRU00277"/>
    </source>
</evidence>
<sequence length="443" mass="49107">MQVTETLNDGLKRGYTITVTAAELDEKVNAKLEEFRPQVEIKGFRKGKVPMPLLKKQFGQRVMGEVMQETIDGAMSAHFEQTGDRPALQPDVKMTNEGWKEGDDIVVEMTYEALPEIPEPDMKAIKLEKLVVKADEDEIGEALGKLAETAQVFEDRRKGSKAKEGDQVVIDFVGKLGDEPFEGGAAEGYPLVLGSQSFIPGFEDQLVGAKAGDEVTVTVTFPENYGAEKLKGQEATFDVTVKAVKAPKAAEIDDELAKQFGVESLDALKSQVAERLEAEFGGAARAVMKRALLDVLDETISFDLPPSLVEAEAKQIAHQLWHEDHPEVQGHDHAEIVPTDEHQKLAGRRVKLGLLLAEIGRKAEISVSDNEMTQAVMAQARQFPGQERQFFEFVRENQAMQQQIRAPLFEDKVVDYIFELAEIVETEVSKADLEKAVEKLDEE</sequence>
<dbReference type="GO" id="GO:0044183">
    <property type="term" value="F:protein folding chaperone"/>
    <property type="evidence" value="ECO:0007669"/>
    <property type="project" value="TreeGrafter"/>
</dbReference>
<reference evidence="16 17" key="1">
    <citation type="submission" date="2019-03" db="EMBL/GenBank/DDBJ databases">
        <title>Genomic Encyclopedia of Type Strains, Phase IV (KMG-IV): sequencing the most valuable type-strain genomes for metagenomic binning, comparative biology and taxonomic classification.</title>
        <authorList>
            <person name="Goeker M."/>
        </authorList>
    </citation>
    <scope>NUCLEOTIDE SEQUENCE [LARGE SCALE GENOMIC DNA]</scope>
    <source>
        <strain evidence="16 17">DSM 21153</strain>
    </source>
</reference>
<evidence type="ECO:0000256" key="11">
    <source>
        <dbReference type="ARBA" id="ARBA00029986"/>
    </source>
</evidence>
<name>A0A4R1YZC0_9RHOB</name>
<dbReference type="InterPro" id="IPR005215">
    <property type="entry name" value="Trig_fac"/>
</dbReference>
<evidence type="ECO:0000256" key="9">
    <source>
        <dbReference type="ARBA" id="ARBA00023306"/>
    </source>
</evidence>
<dbReference type="GO" id="GO:0051301">
    <property type="term" value="P:cell division"/>
    <property type="evidence" value="ECO:0007669"/>
    <property type="project" value="UniProtKB-KW"/>
</dbReference>
<dbReference type="PROSITE" id="PS50059">
    <property type="entry name" value="FKBP_PPIASE"/>
    <property type="match status" value="1"/>
</dbReference>
<dbReference type="Gene3D" id="3.30.70.1050">
    <property type="entry name" value="Trigger factor ribosome-binding domain"/>
    <property type="match status" value="1"/>
</dbReference>
<dbReference type="GO" id="GO:0015031">
    <property type="term" value="P:protein transport"/>
    <property type="evidence" value="ECO:0007669"/>
    <property type="project" value="UniProtKB-UniRule"/>
</dbReference>
<dbReference type="PIRSF" id="PIRSF003095">
    <property type="entry name" value="Trigger_factor"/>
    <property type="match status" value="1"/>
</dbReference>
<keyword evidence="17" id="KW-1185">Reference proteome</keyword>
<dbReference type="GO" id="GO:0051083">
    <property type="term" value="P:'de novo' cotranslational protein folding"/>
    <property type="evidence" value="ECO:0007669"/>
    <property type="project" value="TreeGrafter"/>
</dbReference>
<comment type="subcellular location">
    <subcellularLocation>
        <location evidence="12">Cytoplasm</location>
    </subcellularLocation>
    <text evidence="12">About half TF is bound to the ribosome near the polypeptide exit tunnel while the other half is free in the cytoplasm.</text>
</comment>
<dbReference type="SUPFAM" id="SSF54534">
    <property type="entry name" value="FKBP-like"/>
    <property type="match status" value="1"/>
</dbReference>
<evidence type="ECO:0000256" key="7">
    <source>
        <dbReference type="ARBA" id="ARBA00023186"/>
    </source>
</evidence>
<evidence type="ECO:0000256" key="8">
    <source>
        <dbReference type="ARBA" id="ARBA00023235"/>
    </source>
</evidence>
<keyword evidence="8 12" id="KW-0413">Isomerase</keyword>
<evidence type="ECO:0000256" key="14">
    <source>
        <dbReference type="RuleBase" id="RU003914"/>
    </source>
</evidence>
<evidence type="ECO:0000256" key="1">
    <source>
        <dbReference type="ARBA" id="ARBA00000971"/>
    </source>
</evidence>
<accession>A0A4R1YZC0</accession>
<dbReference type="GO" id="GO:0043335">
    <property type="term" value="P:protein unfolding"/>
    <property type="evidence" value="ECO:0007669"/>
    <property type="project" value="TreeGrafter"/>
</dbReference>
<evidence type="ECO:0000256" key="4">
    <source>
        <dbReference type="ARBA" id="ARBA00016902"/>
    </source>
</evidence>
<dbReference type="Pfam" id="PF00254">
    <property type="entry name" value="FKBP_C"/>
    <property type="match status" value="1"/>
</dbReference>
<dbReference type="GO" id="GO:0005737">
    <property type="term" value="C:cytoplasm"/>
    <property type="evidence" value="ECO:0007669"/>
    <property type="project" value="UniProtKB-SubCell"/>
</dbReference>
<dbReference type="SUPFAM" id="SSF109998">
    <property type="entry name" value="Triger factor/SurA peptide-binding domain-like"/>
    <property type="match status" value="1"/>
</dbReference>
<evidence type="ECO:0000256" key="6">
    <source>
        <dbReference type="ARBA" id="ARBA00023110"/>
    </source>
</evidence>
<comment type="catalytic activity">
    <reaction evidence="1 12 13">
        <text>[protein]-peptidylproline (omega=180) = [protein]-peptidylproline (omega=0)</text>
        <dbReference type="Rhea" id="RHEA:16237"/>
        <dbReference type="Rhea" id="RHEA-COMP:10747"/>
        <dbReference type="Rhea" id="RHEA-COMP:10748"/>
        <dbReference type="ChEBI" id="CHEBI:83833"/>
        <dbReference type="ChEBI" id="CHEBI:83834"/>
        <dbReference type="EC" id="5.2.1.8"/>
    </reaction>
</comment>
<evidence type="ECO:0000313" key="17">
    <source>
        <dbReference type="Proteomes" id="UP000295277"/>
    </source>
</evidence>
<dbReference type="NCBIfam" id="TIGR00115">
    <property type="entry name" value="tig"/>
    <property type="match status" value="1"/>
</dbReference>
<dbReference type="Pfam" id="PF05698">
    <property type="entry name" value="Trigger_C"/>
    <property type="match status" value="1"/>
</dbReference>